<gene>
    <name evidence="1" type="ORF">SCARR_03345</name>
</gene>
<dbReference type="AlphaFoldDB" id="A0A6C2UMV2"/>
<evidence type="ECO:0000313" key="1">
    <source>
        <dbReference type="EMBL" id="VGO21273.1"/>
    </source>
</evidence>
<sequence>MAWKEVLVMEERIGFVLLPPPVPLRFFRSHGPRLQRFDFPRDGREMI</sequence>
<reference evidence="1 2" key="1">
    <citation type="submission" date="2019-04" db="EMBL/GenBank/DDBJ databases">
        <authorList>
            <person name="Van Vliet M D."/>
        </authorList>
    </citation>
    <scope>NUCLEOTIDE SEQUENCE [LARGE SCALE GENOMIC DNA]</scope>
    <source>
        <strain evidence="1 2">F21</strain>
    </source>
</reference>
<protein>
    <submittedName>
        <fullName evidence="1">Uncharacterized protein</fullName>
    </submittedName>
</protein>
<dbReference type="EMBL" id="CAAHFH010000002">
    <property type="protein sequence ID" value="VGO21273.1"/>
    <property type="molecule type" value="Genomic_DNA"/>
</dbReference>
<accession>A0A6C2UMV2</accession>
<name>A0A6C2UMV2_9BACT</name>
<evidence type="ECO:0000313" key="2">
    <source>
        <dbReference type="Proteomes" id="UP000346198"/>
    </source>
</evidence>
<organism evidence="1 2">
    <name type="scientific">Pontiella sulfatireligans</name>
    <dbReference type="NCBI Taxonomy" id="2750658"/>
    <lineage>
        <taxon>Bacteria</taxon>
        <taxon>Pseudomonadati</taxon>
        <taxon>Kiritimatiellota</taxon>
        <taxon>Kiritimatiellia</taxon>
        <taxon>Kiritimatiellales</taxon>
        <taxon>Pontiellaceae</taxon>
        <taxon>Pontiella</taxon>
    </lineage>
</organism>
<keyword evidence="2" id="KW-1185">Reference proteome</keyword>
<proteinExistence type="predicted"/>
<dbReference type="Proteomes" id="UP000346198">
    <property type="component" value="Unassembled WGS sequence"/>
</dbReference>